<feature type="compositionally biased region" description="Polar residues" evidence="3">
    <location>
        <begin position="177"/>
        <end position="187"/>
    </location>
</feature>
<evidence type="ECO:0000313" key="5">
    <source>
        <dbReference type="EMBL" id="KAJ8767815.1"/>
    </source>
</evidence>
<reference evidence="5 6" key="1">
    <citation type="submission" date="2021-09" db="EMBL/GenBank/DDBJ databases">
        <title>Genomic insights and catalytic innovation underlie evolution of tropane alkaloids biosynthesis.</title>
        <authorList>
            <person name="Wang Y.-J."/>
            <person name="Tian T."/>
            <person name="Huang J.-P."/>
            <person name="Huang S.-X."/>
        </authorList>
    </citation>
    <scope>NUCLEOTIDE SEQUENCE [LARGE SCALE GENOMIC DNA]</scope>
    <source>
        <strain evidence="5">KIB-2018</strain>
        <tissue evidence="5">Leaf</tissue>
    </source>
</reference>
<dbReference type="PANTHER" id="PTHR34373">
    <property type="entry name" value="SHUGOSHIN 2"/>
    <property type="match status" value="1"/>
</dbReference>
<dbReference type="GO" id="GO:0005634">
    <property type="term" value="C:nucleus"/>
    <property type="evidence" value="ECO:0007669"/>
    <property type="project" value="InterPro"/>
</dbReference>
<name>A0AAV8TLP5_9ROSI</name>
<evidence type="ECO:0000313" key="6">
    <source>
        <dbReference type="Proteomes" id="UP001159364"/>
    </source>
</evidence>
<feature type="domain" description="Shugoshin C-terminal" evidence="4">
    <location>
        <begin position="269"/>
        <end position="293"/>
    </location>
</feature>
<dbReference type="GO" id="GO:0000775">
    <property type="term" value="C:chromosome, centromeric region"/>
    <property type="evidence" value="ECO:0007669"/>
    <property type="project" value="InterPro"/>
</dbReference>
<evidence type="ECO:0000259" key="4">
    <source>
        <dbReference type="Pfam" id="PF07557"/>
    </source>
</evidence>
<dbReference type="AlphaFoldDB" id="A0AAV8TLP5"/>
<dbReference type="Proteomes" id="UP001159364">
    <property type="component" value="Linkage Group LG04"/>
</dbReference>
<dbReference type="Pfam" id="PF07557">
    <property type="entry name" value="Shugoshin_C"/>
    <property type="match status" value="1"/>
</dbReference>
<dbReference type="GO" id="GO:0045144">
    <property type="term" value="P:meiotic sister chromatid segregation"/>
    <property type="evidence" value="ECO:0007669"/>
    <property type="project" value="InterPro"/>
</dbReference>
<dbReference type="EMBL" id="JAIWQS010000004">
    <property type="protein sequence ID" value="KAJ8767815.1"/>
    <property type="molecule type" value="Genomic_DNA"/>
</dbReference>
<keyword evidence="2" id="KW-0159">Chromosome partition</keyword>
<dbReference type="InterPro" id="IPR011515">
    <property type="entry name" value="Shugoshin_C"/>
</dbReference>
<comment type="caution">
    <text evidence="5">The sequence shown here is derived from an EMBL/GenBank/DDBJ whole genome shotgun (WGS) entry which is preliminary data.</text>
</comment>
<gene>
    <name evidence="5" type="ORF">K2173_020755</name>
</gene>
<evidence type="ECO:0000256" key="2">
    <source>
        <dbReference type="ARBA" id="ARBA00022829"/>
    </source>
</evidence>
<proteinExistence type="inferred from homology"/>
<protein>
    <recommendedName>
        <fullName evidence="4">Shugoshin C-terminal domain-containing protein</fullName>
    </recommendedName>
</protein>
<accession>A0AAV8TLP5</accession>
<feature type="region of interest" description="Disordered" evidence="3">
    <location>
        <begin position="225"/>
        <end position="252"/>
    </location>
</feature>
<sequence length="295" mass="33320">MKGERMAKRSALGTIVRKRLSDITNSQSQPELGIIEEKDIQVSDSAEQFINELLQEKAVLVKLIEESNKSIELSGNELRNLRMNSQKLQLQNWNLAQSNNHILAELNLGREKLKAVKHEIVLKDALLKAKNLELQGNGDANCQKTCTQLEAGCSHKANDDGRSSNCNRSRTARSRSMGPSTTLQQGTEELKIENKRRCLRRESATFKSQEQEPAEDMFEIEDAKTPETQPLIDHPKQDGPNLSASQVEKEEQTWDHINETQVTQRSSIGRPLRKAAVKVQSYKEVPVKVKMRRVG</sequence>
<feature type="region of interest" description="Disordered" evidence="3">
    <location>
        <begin position="153"/>
        <end position="190"/>
    </location>
</feature>
<dbReference type="GO" id="GO:0034090">
    <property type="term" value="P:maintenance of meiotic sister chromatid cohesion"/>
    <property type="evidence" value="ECO:0007669"/>
    <property type="project" value="InterPro"/>
</dbReference>
<comment type="similarity">
    <text evidence="1">Belongs to the shugoshin family.</text>
</comment>
<keyword evidence="6" id="KW-1185">Reference proteome</keyword>
<dbReference type="PANTHER" id="PTHR34373:SF8">
    <property type="entry name" value="SHUGOSHIN"/>
    <property type="match status" value="1"/>
</dbReference>
<dbReference type="InterPro" id="IPR044693">
    <property type="entry name" value="SGO_plant"/>
</dbReference>
<evidence type="ECO:0000256" key="1">
    <source>
        <dbReference type="ARBA" id="ARBA00010845"/>
    </source>
</evidence>
<evidence type="ECO:0000256" key="3">
    <source>
        <dbReference type="SAM" id="MobiDB-lite"/>
    </source>
</evidence>
<organism evidence="5 6">
    <name type="scientific">Erythroxylum novogranatense</name>
    <dbReference type="NCBI Taxonomy" id="1862640"/>
    <lineage>
        <taxon>Eukaryota</taxon>
        <taxon>Viridiplantae</taxon>
        <taxon>Streptophyta</taxon>
        <taxon>Embryophyta</taxon>
        <taxon>Tracheophyta</taxon>
        <taxon>Spermatophyta</taxon>
        <taxon>Magnoliopsida</taxon>
        <taxon>eudicotyledons</taxon>
        <taxon>Gunneridae</taxon>
        <taxon>Pentapetalae</taxon>
        <taxon>rosids</taxon>
        <taxon>fabids</taxon>
        <taxon>Malpighiales</taxon>
        <taxon>Erythroxylaceae</taxon>
        <taxon>Erythroxylum</taxon>
    </lineage>
</organism>